<sequence>MSSRNRFGFDVPSTPSSAGSTQRNRGSGPMSAAVRDAAENLQESTEAKMEARRRNAAEAREFRAALEDGLVLSRIALEDVRTDDLPRDRLDLDAVASSDEMDELKASILAHGQKEPVELFRKADGSLQLKKGWRRLTALRQIHAHTGDAAFATVLARVVDRSEERAALYIDMVEENAIREDLTFAEMATLAISAAADPGIQESSAEALVGTLYASLHKMKRSYIRAFVQLLTALGDSLKWPKAVSRNLGVEVARRIRDHADLVPDLRGRLAAAKSVDEQTQILLEFGATPEAVPAAPARAKGAGREKYEFHLGSTKVTARKGECRIKDDLDFADIDRDVLEEAVAAFNAVVRSRS</sequence>
<dbReference type="InterPro" id="IPR037972">
    <property type="entry name" value="RepB_N"/>
</dbReference>
<dbReference type="Gene3D" id="3.90.1530.30">
    <property type="match status" value="1"/>
</dbReference>
<dbReference type="RefSeq" id="WP_138573965.1">
    <property type="nucleotide sequence ID" value="NZ_CP040819.1"/>
</dbReference>
<reference evidence="2 3" key="1">
    <citation type="submission" date="2019-06" db="EMBL/GenBank/DDBJ databases">
        <title>Genome sequence of Rhodobacteraceae bacterium D4M1.</title>
        <authorList>
            <person name="Cao J."/>
        </authorList>
    </citation>
    <scope>NUCLEOTIDE SEQUENCE [LARGE SCALE GENOMIC DNA]</scope>
    <source>
        <strain evidence="2 3">D4M1</strain>
        <plasmid evidence="3">pd4m1a</plasmid>
    </source>
</reference>
<dbReference type="CDD" id="cd16405">
    <property type="entry name" value="RepB_like_N"/>
    <property type="match status" value="1"/>
</dbReference>
<evidence type="ECO:0000313" key="3">
    <source>
        <dbReference type="Proteomes" id="UP000305888"/>
    </source>
</evidence>
<feature type="region of interest" description="Disordered" evidence="1">
    <location>
        <begin position="1"/>
        <end position="52"/>
    </location>
</feature>
<dbReference type="InterPro" id="IPR036086">
    <property type="entry name" value="ParB/Sulfiredoxin_sf"/>
</dbReference>
<gene>
    <name evidence="2" type="ORF">FDP22_18145</name>
</gene>
<evidence type="ECO:0000256" key="1">
    <source>
        <dbReference type="SAM" id="MobiDB-lite"/>
    </source>
</evidence>
<dbReference type="Proteomes" id="UP000305888">
    <property type="component" value="Plasmid pD4M1A"/>
</dbReference>
<protein>
    <submittedName>
        <fullName evidence="2">Chromosome partitioning protein ParB</fullName>
    </submittedName>
</protein>
<dbReference type="EMBL" id="CP040819">
    <property type="protein sequence ID" value="QDL93810.1"/>
    <property type="molecule type" value="Genomic_DNA"/>
</dbReference>
<keyword evidence="2" id="KW-0614">Plasmid</keyword>
<dbReference type="KEGG" id="ppru:FDP22_18145"/>
<organism evidence="2 3">
    <name type="scientific">Paroceanicella profunda</name>
    <dbReference type="NCBI Taxonomy" id="2579971"/>
    <lineage>
        <taxon>Bacteria</taxon>
        <taxon>Pseudomonadati</taxon>
        <taxon>Pseudomonadota</taxon>
        <taxon>Alphaproteobacteria</taxon>
        <taxon>Rhodobacterales</taxon>
        <taxon>Paracoccaceae</taxon>
        <taxon>Paroceanicella</taxon>
    </lineage>
</organism>
<name>A0A5B8G1Q0_9RHOB</name>
<proteinExistence type="predicted"/>
<accession>A0A5B8G1Q0</accession>
<dbReference type="SUPFAM" id="SSF110849">
    <property type="entry name" value="ParB/Sulfiredoxin"/>
    <property type="match status" value="1"/>
</dbReference>
<dbReference type="OrthoDB" id="7656008at2"/>
<geneLocation type="plasmid" evidence="3">
    <name>pd4m1a</name>
</geneLocation>
<keyword evidence="3" id="KW-1185">Reference proteome</keyword>
<evidence type="ECO:0000313" key="2">
    <source>
        <dbReference type="EMBL" id="QDL93810.1"/>
    </source>
</evidence>
<feature type="compositionally biased region" description="Polar residues" evidence="1">
    <location>
        <begin position="13"/>
        <end position="25"/>
    </location>
</feature>
<dbReference type="AlphaFoldDB" id="A0A5B8G1Q0"/>